<dbReference type="InterPro" id="IPR025491">
    <property type="entry name" value="DUF4382"/>
</dbReference>
<accession>A0AAW7Y614</accession>
<dbReference type="EMBL" id="JAUOPU010000004">
    <property type="protein sequence ID" value="MDO6542179.1"/>
    <property type="molecule type" value="Genomic_DNA"/>
</dbReference>
<evidence type="ECO:0000259" key="1">
    <source>
        <dbReference type="Pfam" id="PF14321"/>
    </source>
</evidence>
<dbReference type="AlphaFoldDB" id="A0AAW7Y614"/>
<protein>
    <submittedName>
        <fullName evidence="2">DUF4382 domain-containing protein</fullName>
    </submittedName>
</protein>
<evidence type="ECO:0000313" key="3">
    <source>
        <dbReference type="Proteomes" id="UP001170624"/>
    </source>
</evidence>
<dbReference type="RefSeq" id="WP_303498715.1">
    <property type="nucleotide sequence ID" value="NZ_JAUOPU010000004.1"/>
</dbReference>
<dbReference type="PROSITE" id="PS51257">
    <property type="entry name" value="PROKAR_LIPOPROTEIN"/>
    <property type="match status" value="1"/>
</dbReference>
<reference evidence="2" key="1">
    <citation type="submission" date="2023-07" db="EMBL/GenBank/DDBJ databases">
        <title>Genome content predicts the carbon catabolic preferences of heterotrophic bacteria.</title>
        <authorList>
            <person name="Gralka M."/>
        </authorList>
    </citation>
    <scope>NUCLEOTIDE SEQUENCE</scope>
    <source>
        <strain evidence="2">G2M05</strain>
    </source>
</reference>
<gene>
    <name evidence="2" type="ORF">Q4568_06530</name>
</gene>
<dbReference type="Proteomes" id="UP001170624">
    <property type="component" value="Unassembled WGS sequence"/>
</dbReference>
<sequence>MNKMLIVSVLGLVLSGCGGGDSSSDVSNEGTFSLAFSDAPVDGLSKVCVAFDQITVKHNNGSESAWGTTSFAADQSSKGCIPNGLEIPKDVAGNPLFMVIDLLDYQGANALQVLSDEKLEAGKYSQMRLSVLSTWNDSSGVYADGTPYSHVEEITTGDKLDIRVPSGELKLDGFDVTANATQAYTLEFDLRKSMVSNAHGYQLKPRGLRLVKNENVATLQGTVAQGSCAVEGDLTKAYAYIYLPRTDDNYGDLGSSSEPYTSAKVDPSTGKYAVGYLPFGRYDVALACDGAADDPEQSQGSAVINLMTPVVKDKNLTEMGLTVDLQY</sequence>
<dbReference type="Pfam" id="PF14321">
    <property type="entry name" value="DUF4382"/>
    <property type="match status" value="1"/>
</dbReference>
<organism evidence="2 3">
    <name type="scientific">Photobacterium sanguinicancri</name>
    <dbReference type="NCBI Taxonomy" id="875932"/>
    <lineage>
        <taxon>Bacteria</taxon>
        <taxon>Pseudomonadati</taxon>
        <taxon>Pseudomonadota</taxon>
        <taxon>Gammaproteobacteria</taxon>
        <taxon>Vibrionales</taxon>
        <taxon>Vibrionaceae</taxon>
        <taxon>Photobacterium</taxon>
    </lineage>
</organism>
<comment type="caution">
    <text evidence="2">The sequence shown here is derived from an EMBL/GenBank/DDBJ whole genome shotgun (WGS) entry which is preliminary data.</text>
</comment>
<evidence type="ECO:0000313" key="2">
    <source>
        <dbReference type="EMBL" id="MDO6542179.1"/>
    </source>
</evidence>
<feature type="domain" description="DUF4382" evidence="1">
    <location>
        <begin position="30"/>
        <end position="205"/>
    </location>
</feature>
<proteinExistence type="predicted"/>
<name>A0AAW7Y614_9GAMM</name>